<keyword evidence="1" id="KW-0472">Membrane</keyword>
<feature type="transmembrane region" description="Helical" evidence="1">
    <location>
        <begin position="74"/>
        <end position="94"/>
    </location>
</feature>
<keyword evidence="1" id="KW-1133">Transmembrane helix</keyword>
<organism evidence="2 3">
    <name type="scientific">Candidatus Alloenteromonas pullicola</name>
    <dbReference type="NCBI Taxonomy" id="2840784"/>
    <lineage>
        <taxon>Bacteria</taxon>
        <taxon>Bacillati</taxon>
        <taxon>Bacillota</taxon>
        <taxon>Bacillota incertae sedis</taxon>
        <taxon>Candidatus Alloenteromonas</taxon>
    </lineage>
</organism>
<dbReference type="InterPro" id="IPR046515">
    <property type="entry name" value="DUF6693"/>
</dbReference>
<accession>A0A9D1LP54</accession>
<keyword evidence="1" id="KW-0812">Transmembrane</keyword>
<proteinExistence type="predicted"/>
<dbReference type="InterPro" id="IPR010295">
    <property type="entry name" value="DUF898"/>
</dbReference>
<evidence type="ECO:0000313" key="3">
    <source>
        <dbReference type="Proteomes" id="UP000824070"/>
    </source>
</evidence>
<evidence type="ECO:0000256" key="1">
    <source>
        <dbReference type="SAM" id="Phobius"/>
    </source>
</evidence>
<feature type="transmembrane region" description="Helical" evidence="1">
    <location>
        <begin position="28"/>
        <end position="54"/>
    </location>
</feature>
<reference evidence="2" key="2">
    <citation type="journal article" date="2021" name="PeerJ">
        <title>Extensive microbial diversity within the chicken gut microbiome revealed by metagenomics and culture.</title>
        <authorList>
            <person name="Gilroy R."/>
            <person name="Ravi A."/>
            <person name="Getino M."/>
            <person name="Pursley I."/>
            <person name="Horton D.L."/>
            <person name="Alikhan N.F."/>
            <person name="Baker D."/>
            <person name="Gharbi K."/>
            <person name="Hall N."/>
            <person name="Watson M."/>
            <person name="Adriaenssens E.M."/>
            <person name="Foster-Nyarko E."/>
            <person name="Jarju S."/>
            <person name="Secka A."/>
            <person name="Antonio M."/>
            <person name="Oren A."/>
            <person name="Chaudhuri R.R."/>
            <person name="La Ragione R."/>
            <person name="Hildebrand F."/>
            <person name="Pallen M.J."/>
        </authorList>
    </citation>
    <scope>NUCLEOTIDE SEQUENCE</scope>
    <source>
        <strain evidence="2">ChiGjej1B1-22543</strain>
    </source>
</reference>
<gene>
    <name evidence="2" type="ORF">IAC52_04140</name>
</gene>
<protein>
    <submittedName>
        <fullName evidence="2">DUF898 family protein</fullName>
    </submittedName>
</protein>
<evidence type="ECO:0000313" key="2">
    <source>
        <dbReference type="EMBL" id="HIU45468.1"/>
    </source>
</evidence>
<dbReference type="Pfam" id="PF20403">
    <property type="entry name" value="DUF6693"/>
    <property type="match status" value="1"/>
</dbReference>
<feature type="transmembrane region" description="Helical" evidence="1">
    <location>
        <begin position="173"/>
        <end position="196"/>
    </location>
</feature>
<comment type="caution">
    <text evidence="2">The sequence shown here is derived from an EMBL/GenBank/DDBJ whole genome shotgun (WGS) entry which is preliminary data.</text>
</comment>
<dbReference type="Pfam" id="PF05987">
    <property type="entry name" value="DUF898"/>
    <property type="match status" value="1"/>
</dbReference>
<dbReference type="AlphaFoldDB" id="A0A9D1LP54"/>
<name>A0A9D1LP54_9FIRM</name>
<dbReference type="Proteomes" id="UP000824070">
    <property type="component" value="Unassembled WGS sequence"/>
</dbReference>
<sequence length="212" mass="23104">MADVVNAAPVKEKGGYTGTGLGLLGHCILWSLLTIITLGIGYPWVLCAQIRYILGKTKVDGRTLSFDGKGGQLIGKWIVWLLLCIITIGIYSFFLPKKVLQWVASHTSIEGGNGKGSWEGGAFMLFVHLLAMDLITVFTLGLLFPVGLNLVITYVVEHMVIGGEKVSFGGSGLGLLGHWIVWWILSIITLGIYTFWAMTHMVDWVAENAHIG</sequence>
<reference evidence="2" key="1">
    <citation type="submission" date="2020-10" db="EMBL/GenBank/DDBJ databases">
        <authorList>
            <person name="Gilroy R."/>
        </authorList>
    </citation>
    <scope>NUCLEOTIDE SEQUENCE</scope>
    <source>
        <strain evidence="2">ChiGjej1B1-22543</strain>
    </source>
</reference>
<feature type="transmembrane region" description="Helical" evidence="1">
    <location>
        <begin position="125"/>
        <end position="152"/>
    </location>
</feature>
<dbReference type="EMBL" id="DVMV01000031">
    <property type="protein sequence ID" value="HIU45468.1"/>
    <property type="molecule type" value="Genomic_DNA"/>
</dbReference>